<reference evidence="6 7" key="1">
    <citation type="submission" date="2024-01" db="EMBL/GenBank/DDBJ databases">
        <title>A telomere-to-telomere, gap-free genome of sweet tea (Lithocarpus litseifolius).</title>
        <authorList>
            <person name="Zhou J."/>
        </authorList>
    </citation>
    <scope>NUCLEOTIDE SEQUENCE [LARGE SCALE GENOMIC DNA]</scope>
    <source>
        <strain evidence="6">Zhou-2022a</strain>
        <tissue evidence="6">Leaf</tissue>
    </source>
</reference>
<feature type="repeat" description="PPR" evidence="3">
    <location>
        <begin position="602"/>
        <end position="632"/>
    </location>
</feature>
<feature type="repeat" description="PPR" evidence="3">
    <location>
        <begin position="390"/>
        <end position="424"/>
    </location>
</feature>
<dbReference type="Pfam" id="PF13041">
    <property type="entry name" value="PPR_2"/>
    <property type="match status" value="4"/>
</dbReference>
<keyword evidence="7" id="KW-1185">Reference proteome</keyword>
<keyword evidence="5" id="KW-0812">Transmembrane</keyword>
<feature type="repeat" description="PPR" evidence="3">
    <location>
        <begin position="462"/>
        <end position="496"/>
    </location>
</feature>
<dbReference type="InterPro" id="IPR011990">
    <property type="entry name" value="TPR-like_helical_dom_sf"/>
</dbReference>
<evidence type="ECO:0000313" key="6">
    <source>
        <dbReference type="EMBL" id="KAK9993796.1"/>
    </source>
</evidence>
<feature type="transmembrane region" description="Helical" evidence="5">
    <location>
        <begin position="30"/>
        <end position="50"/>
    </location>
</feature>
<keyword evidence="5" id="KW-1133">Transmembrane helix</keyword>
<evidence type="ECO:0000256" key="3">
    <source>
        <dbReference type="PROSITE-ProRule" id="PRU00708"/>
    </source>
</evidence>
<feature type="repeat" description="PPR" evidence="3">
    <location>
        <begin position="497"/>
        <end position="531"/>
    </location>
</feature>
<name>A0AAW2C6E4_9ROSI</name>
<dbReference type="PROSITE" id="PS51375">
    <property type="entry name" value="PPR"/>
    <property type="match status" value="9"/>
</dbReference>
<organism evidence="6 7">
    <name type="scientific">Lithocarpus litseifolius</name>
    <dbReference type="NCBI Taxonomy" id="425828"/>
    <lineage>
        <taxon>Eukaryota</taxon>
        <taxon>Viridiplantae</taxon>
        <taxon>Streptophyta</taxon>
        <taxon>Embryophyta</taxon>
        <taxon>Tracheophyta</taxon>
        <taxon>Spermatophyta</taxon>
        <taxon>Magnoliopsida</taxon>
        <taxon>eudicotyledons</taxon>
        <taxon>Gunneridae</taxon>
        <taxon>Pentapetalae</taxon>
        <taxon>rosids</taxon>
        <taxon>fabids</taxon>
        <taxon>Fagales</taxon>
        <taxon>Fagaceae</taxon>
        <taxon>Lithocarpus</taxon>
    </lineage>
</organism>
<keyword evidence="5" id="KW-0472">Membrane</keyword>
<evidence type="ECO:0000256" key="5">
    <source>
        <dbReference type="SAM" id="Phobius"/>
    </source>
</evidence>
<feature type="transmembrane region" description="Helical" evidence="5">
    <location>
        <begin position="96"/>
        <end position="122"/>
    </location>
</feature>
<protein>
    <recommendedName>
        <fullName evidence="8">Pentatricopeptide repeat-containing protein</fullName>
    </recommendedName>
</protein>
<dbReference type="Pfam" id="PF13812">
    <property type="entry name" value="PPR_3"/>
    <property type="match status" value="1"/>
</dbReference>
<evidence type="ECO:0008006" key="8">
    <source>
        <dbReference type="Google" id="ProtNLM"/>
    </source>
</evidence>
<dbReference type="AlphaFoldDB" id="A0AAW2C6E4"/>
<dbReference type="EMBL" id="JAZDWU010000008">
    <property type="protein sequence ID" value="KAK9993796.1"/>
    <property type="molecule type" value="Genomic_DNA"/>
</dbReference>
<accession>A0AAW2C6E4</accession>
<dbReference type="NCBIfam" id="TIGR00756">
    <property type="entry name" value="PPR"/>
    <property type="match status" value="6"/>
</dbReference>
<proteinExistence type="inferred from homology"/>
<dbReference type="Proteomes" id="UP001459277">
    <property type="component" value="Unassembled WGS sequence"/>
</dbReference>
<keyword evidence="2" id="KW-0677">Repeat</keyword>
<evidence type="ECO:0000313" key="7">
    <source>
        <dbReference type="Proteomes" id="UP001459277"/>
    </source>
</evidence>
<dbReference type="InterPro" id="IPR002885">
    <property type="entry name" value="PPR_rpt"/>
</dbReference>
<feature type="repeat" description="PPR" evidence="3">
    <location>
        <begin position="638"/>
        <end position="672"/>
    </location>
</feature>
<feature type="repeat" description="PPR" evidence="3">
    <location>
        <begin position="532"/>
        <end position="566"/>
    </location>
</feature>
<feature type="repeat" description="PPR" evidence="3">
    <location>
        <begin position="738"/>
        <end position="772"/>
    </location>
</feature>
<comment type="similarity">
    <text evidence="1">Belongs to the PPR family. P subfamily.</text>
</comment>
<comment type="caution">
    <text evidence="6">The sequence shown here is derived from an EMBL/GenBank/DDBJ whole genome shotgun (WGS) entry which is preliminary data.</text>
</comment>
<sequence>MDREQEEMQFLSLFGIYKEAYKIMYSWRRLLGQISLVLILPLSVIFLVHMEVSEVLFSKIVHDEIVLDDTRAGSPTYNKVSDVLSSEWTTFLLFKAAYFTILLILSLLSTSAVVYTIACIYTGREVDFKKVMSVVPKAFNSPEANPKNIVASNPSSTSCSKKCPTTQLMKCGLNPKTNPSKIWGPVMREMLRNLNSAMVLSNWFSCPYYPYIPTSYFCKIHDRHFRCCVYVNSAINSNSRCAIMPGLGIISMWQPKTPNISFLRVDKSRIVVNMVASVDVSVDCEKEEENKLIEGDEGFGESFVEQIWPPWGNVANHKDLDIEPSPTPVSQTELKFSNRMTIANESRVHFLEETNEELLSERLLVLSRTNKVRSALELFRSMELSGLCPSLHACNSLLSCLFRNGQPDDGLGVFEFLKTKKITTAHTYSLVLKAIANSKGSDTALEMLMEMLEECEVKKDFDAIAYNTMITVCGKVNNGVETERIWRSMTANGCCPTRVTYCLLISNFVHCSQNELALDAYSEMVQNGFEPGNDTKQAIISVCTKEGKWNFALSVFQDMLKGGLKPNLIACNALINSLAKAGEVKLAFEVYDITTSLGHSPDAYTWNALLGALYNADRHDDVLQLFDSIKRYQGSQLNLHLYNTALMSSSKLGSWDRALQLLWQMEAFGLSIPTASYNLVISACEIARKPKVALQVYEHMVHQKCNPDTFTHLSLLRACIWGSLWDEVEEILNCAAPNVSLFNAVIQGMYLRGQIDSAKNLYTKMREHGLPPDGKTRAMMLQNLSKNSARHRRSWSLGYGGRHRQKM</sequence>
<feature type="repeat" description="PPR" evidence="3">
    <location>
        <begin position="567"/>
        <end position="601"/>
    </location>
</feature>
<feature type="repeat" description="PPR" evidence="3">
    <location>
        <begin position="673"/>
        <end position="707"/>
    </location>
</feature>
<dbReference type="InterPro" id="IPR050667">
    <property type="entry name" value="PPR-containing_protein"/>
</dbReference>
<gene>
    <name evidence="6" type="ORF">SO802_023499</name>
</gene>
<dbReference type="Gene3D" id="1.25.40.10">
    <property type="entry name" value="Tetratricopeptide repeat domain"/>
    <property type="match status" value="4"/>
</dbReference>
<evidence type="ECO:0000256" key="4">
    <source>
        <dbReference type="SAM" id="MobiDB-lite"/>
    </source>
</evidence>
<dbReference type="Pfam" id="PF01535">
    <property type="entry name" value="PPR"/>
    <property type="match status" value="2"/>
</dbReference>
<evidence type="ECO:0000256" key="1">
    <source>
        <dbReference type="ARBA" id="ARBA00007626"/>
    </source>
</evidence>
<dbReference type="PANTHER" id="PTHR47939">
    <property type="entry name" value="MEMBRANE-ASSOCIATED SALT-INDUCIBLE PROTEIN-LIKE"/>
    <property type="match status" value="1"/>
</dbReference>
<evidence type="ECO:0000256" key="2">
    <source>
        <dbReference type="ARBA" id="ARBA00022737"/>
    </source>
</evidence>
<feature type="region of interest" description="Disordered" evidence="4">
    <location>
        <begin position="786"/>
        <end position="807"/>
    </location>
</feature>
<dbReference type="PANTHER" id="PTHR47939:SF13">
    <property type="entry name" value="OS03G0201400 PROTEIN"/>
    <property type="match status" value="1"/>
</dbReference>